<feature type="chain" id="PRO_5001514778" evidence="1">
    <location>
        <begin position="21"/>
        <end position="98"/>
    </location>
</feature>
<organism evidence="2">
    <name type="scientific">Amblyomma cajennense</name>
    <name type="common">Cayenne tick</name>
    <name type="synonym">Acarus cajennensis</name>
    <dbReference type="NCBI Taxonomy" id="34607"/>
    <lineage>
        <taxon>Eukaryota</taxon>
        <taxon>Metazoa</taxon>
        <taxon>Ecdysozoa</taxon>
        <taxon>Arthropoda</taxon>
        <taxon>Chelicerata</taxon>
        <taxon>Arachnida</taxon>
        <taxon>Acari</taxon>
        <taxon>Parasitiformes</taxon>
        <taxon>Ixodida</taxon>
        <taxon>Ixodoidea</taxon>
        <taxon>Ixodidae</taxon>
        <taxon>Amblyomminae</taxon>
        <taxon>Amblyomma</taxon>
    </lineage>
</organism>
<accession>A0A023FBJ1</accession>
<name>A0A023FBJ1_AMBCJ</name>
<feature type="non-terminal residue" evidence="2">
    <location>
        <position position="1"/>
    </location>
</feature>
<reference evidence="2" key="1">
    <citation type="submission" date="2014-03" db="EMBL/GenBank/DDBJ databases">
        <title>The sialotranscriptome of Amblyomma triste, Amblyomma parvum and Amblyomma cajennense ticks, uncovered by 454-based RNA-seq.</title>
        <authorList>
            <person name="Garcia G.R."/>
            <person name="Gardinassi L.G."/>
            <person name="Ribeiro J.M."/>
            <person name="Anatriello E."/>
            <person name="Ferreira B.R."/>
            <person name="Moreira H.N."/>
            <person name="Mafra C."/>
            <person name="Olegario M.M."/>
            <person name="Szabo P.J."/>
            <person name="Miranda-Santos I.K."/>
            <person name="Maruyama S.R."/>
        </authorList>
    </citation>
    <scope>NUCLEOTIDE SEQUENCE</scope>
    <source>
        <strain evidence="2">Uberlandia</strain>
        <tissue evidence="2">Salivary glands</tissue>
    </source>
</reference>
<protein>
    <submittedName>
        <fullName evidence="2">Putative secreted protein</fullName>
    </submittedName>
</protein>
<keyword evidence="1" id="KW-0732">Signal</keyword>
<sequence length="98" mass="11031">RWRMLVLGVEFFACVFLVSGDTWNEQTVVSFSSEVSKKNSRRIRFYNDTESCDLHSTQRRIRIGSFSSPQSDVTTSLDQSRAAARRAACPAAQAAYFG</sequence>
<feature type="signal peptide" evidence="1">
    <location>
        <begin position="1"/>
        <end position="20"/>
    </location>
</feature>
<dbReference type="AlphaFoldDB" id="A0A023FBJ1"/>
<evidence type="ECO:0000313" key="2">
    <source>
        <dbReference type="EMBL" id="JAC18881.1"/>
    </source>
</evidence>
<evidence type="ECO:0000256" key="1">
    <source>
        <dbReference type="SAM" id="SignalP"/>
    </source>
</evidence>
<proteinExistence type="evidence at transcript level"/>
<dbReference type="EMBL" id="GBBK01005601">
    <property type="protein sequence ID" value="JAC18881.1"/>
    <property type="molecule type" value="mRNA"/>
</dbReference>